<organism evidence="1 2">
    <name type="scientific">Striga asiatica</name>
    <name type="common">Asiatic witchweed</name>
    <name type="synonym">Buchnera asiatica</name>
    <dbReference type="NCBI Taxonomy" id="4170"/>
    <lineage>
        <taxon>Eukaryota</taxon>
        <taxon>Viridiplantae</taxon>
        <taxon>Streptophyta</taxon>
        <taxon>Embryophyta</taxon>
        <taxon>Tracheophyta</taxon>
        <taxon>Spermatophyta</taxon>
        <taxon>Magnoliopsida</taxon>
        <taxon>eudicotyledons</taxon>
        <taxon>Gunneridae</taxon>
        <taxon>Pentapetalae</taxon>
        <taxon>asterids</taxon>
        <taxon>lamiids</taxon>
        <taxon>Lamiales</taxon>
        <taxon>Orobanchaceae</taxon>
        <taxon>Buchnereae</taxon>
        <taxon>Striga</taxon>
    </lineage>
</organism>
<keyword evidence="1" id="KW-0067">ATP-binding</keyword>
<sequence length="133" mass="14963">MVHFGAAFQRCRGESPLLNSFRGYEGKPEIRIDSPSKSPRRKKLGMTQRLHFYALGVVGELVQFQGNCSLAARKNASTTASAYPRYKIDFDIARATQTEITSLGQRPQKELLEPGGSQPITRIIGWRVIRRLN</sequence>
<evidence type="ECO:0000313" key="1">
    <source>
        <dbReference type="EMBL" id="GER48859.1"/>
    </source>
</evidence>
<proteinExistence type="predicted"/>
<reference evidence="2" key="1">
    <citation type="journal article" date="2019" name="Curr. Biol.">
        <title>Genome Sequence of Striga asiatica Provides Insight into the Evolution of Plant Parasitism.</title>
        <authorList>
            <person name="Yoshida S."/>
            <person name="Kim S."/>
            <person name="Wafula E.K."/>
            <person name="Tanskanen J."/>
            <person name="Kim Y.M."/>
            <person name="Honaas L."/>
            <person name="Yang Z."/>
            <person name="Spallek T."/>
            <person name="Conn C.E."/>
            <person name="Ichihashi Y."/>
            <person name="Cheong K."/>
            <person name="Cui S."/>
            <person name="Der J.P."/>
            <person name="Gundlach H."/>
            <person name="Jiao Y."/>
            <person name="Hori C."/>
            <person name="Ishida J.K."/>
            <person name="Kasahara H."/>
            <person name="Kiba T."/>
            <person name="Kim M.S."/>
            <person name="Koo N."/>
            <person name="Laohavisit A."/>
            <person name="Lee Y.H."/>
            <person name="Lumba S."/>
            <person name="McCourt P."/>
            <person name="Mortimer J.C."/>
            <person name="Mutuku J.M."/>
            <person name="Nomura T."/>
            <person name="Sasaki-Sekimoto Y."/>
            <person name="Seto Y."/>
            <person name="Wang Y."/>
            <person name="Wakatake T."/>
            <person name="Sakakibara H."/>
            <person name="Demura T."/>
            <person name="Yamaguchi S."/>
            <person name="Yoneyama K."/>
            <person name="Manabe R.I."/>
            <person name="Nelson D.C."/>
            <person name="Schulman A.H."/>
            <person name="Timko M.P."/>
            <person name="dePamphilis C.W."/>
            <person name="Choi D."/>
            <person name="Shirasu K."/>
        </authorList>
    </citation>
    <scope>NUCLEOTIDE SEQUENCE [LARGE SCALE GENOMIC DNA]</scope>
    <source>
        <strain evidence="2">cv. UVA1</strain>
    </source>
</reference>
<protein>
    <submittedName>
        <fullName evidence="1">Holliday junction ATP-dependent DNA helicaseRuvB</fullName>
    </submittedName>
</protein>
<dbReference type="EMBL" id="BKCP01008371">
    <property type="protein sequence ID" value="GER48859.1"/>
    <property type="molecule type" value="Genomic_DNA"/>
</dbReference>
<keyword evidence="2" id="KW-1185">Reference proteome</keyword>
<keyword evidence="1" id="KW-0547">Nucleotide-binding</keyword>
<dbReference type="Proteomes" id="UP000325081">
    <property type="component" value="Unassembled WGS sequence"/>
</dbReference>
<gene>
    <name evidence="1" type="ORF">STAS_26080</name>
</gene>
<evidence type="ECO:0000313" key="2">
    <source>
        <dbReference type="Proteomes" id="UP000325081"/>
    </source>
</evidence>
<keyword evidence="1" id="KW-0378">Hydrolase</keyword>
<dbReference type="GO" id="GO:0004386">
    <property type="term" value="F:helicase activity"/>
    <property type="evidence" value="ECO:0007669"/>
    <property type="project" value="UniProtKB-KW"/>
</dbReference>
<dbReference type="AlphaFoldDB" id="A0A5A7QUW1"/>
<keyword evidence="1" id="KW-0347">Helicase</keyword>
<accession>A0A5A7QUW1</accession>
<comment type="caution">
    <text evidence="1">The sequence shown here is derived from an EMBL/GenBank/DDBJ whole genome shotgun (WGS) entry which is preliminary data.</text>
</comment>
<name>A0A5A7QUW1_STRAF</name>